<dbReference type="InterPro" id="IPR000801">
    <property type="entry name" value="Esterase-like"/>
</dbReference>
<keyword evidence="1" id="KW-0378">Hydrolase</keyword>
<dbReference type="PANTHER" id="PTHR48098:SF6">
    <property type="entry name" value="FERRI-BACILLIBACTIN ESTERASE BESA"/>
    <property type="match status" value="1"/>
</dbReference>
<dbReference type="Pfam" id="PF00756">
    <property type="entry name" value="Esterase"/>
    <property type="match status" value="1"/>
</dbReference>
<reference evidence="1 2" key="1">
    <citation type="submission" date="2019-01" db="EMBL/GenBank/DDBJ databases">
        <authorList>
            <person name="Chen W.-M."/>
        </authorList>
    </citation>
    <scope>NUCLEOTIDE SEQUENCE [LARGE SCALE GENOMIC DNA]</scope>
    <source>
        <strain evidence="1 2">YBJ-36</strain>
    </source>
</reference>
<dbReference type="Proteomes" id="UP000282759">
    <property type="component" value="Unassembled WGS sequence"/>
</dbReference>
<dbReference type="OrthoDB" id="9803578at2"/>
<dbReference type="InterPro" id="IPR050583">
    <property type="entry name" value="Mycobacterial_A85_antigen"/>
</dbReference>
<name>A0A3S2XYG0_9SPHI</name>
<dbReference type="InterPro" id="IPR029058">
    <property type="entry name" value="AB_hydrolase_fold"/>
</dbReference>
<gene>
    <name evidence="1" type="ORF">EOD41_18245</name>
</gene>
<evidence type="ECO:0000313" key="2">
    <source>
        <dbReference type="Proteomes" id="UP000282759"/>
    </source>
</evidence>
<protein>
    <submittedName>
        <fullName evidence="1">Alpha/beta hydrolase</fullName>
    </submittedName>
</protein>
<accession>A0A3S2XYG0</accession>
<proteinExistence type="predicted"/>
<dbReference type="AlphaFoldDB" id="A0A3S2XYG0"/>
<dbReference type="RefSeq" id="WP_127707637.1">
    <property type="nucleotide sequence ID" value="NZ_SACK01000010.1"/>
</dbReference>
<dbReference type="SUPFAM" id="SSF53474">
    <property type="entry name" value="alpha/beta-Hydrolases"/>
    <property type="match status" value="1"/>
</dbReference>
<evidence type="ECO:0000313" key="1">
    <source>
        <dbReference type="EMBL" id="RVT98028.1"/>
    </source>
</evidence>
<dbReference type="GO" id="GO:0016787">
    <property type="term" value="F:hydrolase activity"/>
    <property type="evidence" value="ECO:0007669"/>
    <property type="project" value="UniProtKB-KW"/>
</dbReference>
<comment type="caution">
    <text evidence="1">The sequence shown here is derived from an EMBL/GenBank/DDBJ whole genome shotgun (WGS) entry which is preliminary data.</text>
</comment>
<dbReference type="EMBL" id="SACK01000010">
    <property type="protein sequence ID" value="RVT98028.1"/>
    <property type="molecule type" value="Genomic_DNA"/>
</dbReference>
<dbReference type="PANTHER" id="PTHR48098">
    <property type="entry name" value="ENTEROCHELIN ESTERASE-RELATED"/>
    <property type="match status" value="1"/>
</dbReference>
<sequence length="375" mass="42595">MKRTILTYLFAFYCIATIAQVKVVFKIDSYHAVKDKPAMYLAGDFNGWNPADNAWKMQGSSSGPVLIKNMLAGKISFKVTRGNWDKVECDSTGKAIVNREYNIVHDTTIVLNVAAWQDYAPAQEVKRTASANVHIISEKFDMPQLGRQRRIWIYLPADYETSEKKYPVLYMNDGQNLFDEATGNFGEWSVDETLDKLPVKKQCIVVGIDNGGNERLAEYSPYPSKYAKEAQGDKYIEFLVNTLKPYIDAHYRTKKDARHTAIAGSSMGGLISFYAILKHPEIFGKAGVFSPAFWINPEIFQYAQQTSLNKTSAFYFTCGDQEGSTMTSDMQKIYDIIKPKSKTAAQSPVVVLKGERHNEKQWRTSFPAFYEWLSW</sequence>
<keyword evidence="2" id="KW-1185">Reference proteome</keyword>
<dbReference type="Gene3D" id="3.40.50.1820">
    <property type="entry name" value="alpha/beta hydrolase"/>
    <property type="match status" value="1"/>
</dbReference>
<organism evidence="1 2">
    <name type="scientific">Mucilaginibacter limnophilus</name>
    <dbReference type="NCBI Taxonomy" id="1932778"/>
    <lineage>
        <taxon>Bacteria</taxon>
        <taxon>Pseudomonadati</taxon>
        <taxon>Bacteroidota</taxon>
        <taxon>Sphingobacteriia</taxon>
        <taxon>Sphingobacteriales</taxon>
        <taxon>Sphingobacteriaceae</taxon>
        <taxon>Mucilaginibacter</taxon>
    </lineage>
</organism>